<dbReference type="Proteomes" id="UP000250235">
    <property type="component" value="Unassembled WGS sequence"/>
</dbReference>
<evidence type="ECO:0000313" key="1">
    <source>
        <dbReference type="EMBL" id="KZV14106.1"/>
    </source>
</evidence>
<dbReference type="AlphaFoldDB" id="A0A2Z6ZY08"/>
<organism evidence="1 2">
    <name type="scientific">Dorcoceras hygrometricum</name>
    <dbReference type="NCBI Taxonomy" id="472368"/>
    <lineage>
        <taxon>Eukaryota</taxon>
        <taxon>Viridiplantae</taxon>
        <taxon>Streptophyta</taxon>
        <taxon>Embryophyta</taxon>
        <taxon>Tracheophyta</taxon>
        <taxon>Spermatophyta</taxon>
        <taxon>Magnoliopsida</taxon>
        <taxon>eudicotyledons</taxon>
        <taxon>Gunneridae</taxon>
        <taxon>Pentapetalae</taxon>
        <taxon>asterids</taxon>
        <taxon>lamiids</taxon>
        <taxon>Lamiales</taxon>
        <taxon>Gesneriaceae</taxon>
        <taxon>Didymocarpoideae</taxon>
        <taxon>Trichosporeae</taxon>
        <taxon>Loxocarpinae</taxon>
        <taxon>Dorcoceras</taxon>
    </lineage>
</organism>
<accession>A0A2Z6ZY08</accession>
<keyword evidence="2" id="KW-1185">Reference proteome</keyword>
<proteinExistence type="predicted"/>
<sequence>MWLKRHIILLQLRQFLDKLASHIESKLAPDRTRVAYPFRFKVQNLRSARNVFLAYLNWNLYHSVYLKKIQLPIKPFW</sequence>
<protein>
    <submittedName>
        <fullName evidence="1">GTP-binding protein (ISS)</fullName>
    </submittedName>
</protein>
<gene>
    <name evidence="1" type="ORF">F511_44424</name>
</gene>
<dbReference type="EMBL" id="KV021919">
    <property type="protein sequence ID" value="KZV14106.1"/>
    <property type="molecule type" value="Genomic_DNA"/>
</dbReference>
<evidence type="ECO:0000313" key="2">
    <source>
        <dbReference type="Proteomes" id="UP000250235"/>
    </source>
</evidence>
<reference evidence="1 2" key="1">
    <citation type="journal article" date="2015" name="Proc. Natl. Acad. Sci. U.S.A.">
        <title>The resurrection genome of Boea hygrometrica: A blueprint for survival of dehydration.</title>
        <authorList>
            <person name="Xiao L."/>
            <person name="Yang G."/>
            <person name="Zhang L."/>
            <person name="Yang X."/>
            <person name="Zhao S."/>
            <person name="Ji Z."/>
            <person name="Zhou Q."/>
            <person name="Hu M."/>
            <person name="Wang Y."/>
            <person name="Chen M."/>
            <person name="Xu Y."/>
            <person name="Jin H."/>
            <person name="Xiao X."/>
            <person name="Hu G."/>
            <person name="Bao F."/>
            <person name="Hu Y."/>
            <person name="Wan P."/>
            <person name="Li L."/>
            <person name="Deng X."/>
            <person name="Kuang T."/>
            <person name="Xiang C."/>
            <person name="Zhu J.K."/>
            <person name="Oliver M.J."/>
            <person name="He Y."/>
        </authorList>
    </citation>
    <scope>NUCLEOTIDE SEQUENCE [LARGE SCALE GENOMIC DNA]</scope>
    <source>
        <strain evidence="2">cv. XS01</strain>
    </source>
</reference>
<name>A0A2Z6ZY08_9LAMI</name>